<reference evidence="7 8" key="1">
    <citation type="submission" date="2021-05" db="EMBL/GenBank/DDBJ databases">
        <title>Roseococcus sp. XZZS9, whole genome shotgun sequencing project.</title>
        <authorList>
            <person name="Zhao G."/>
            <person name="Shen L."/>
        </authorList>
    </citation>
    <scope>NUCLEOTIDE SEQUENCE [LARGE SCALE GENOMIC DNA]</scope>
    <source>
        <strain evidence="7 8">XZZS9</strain>
    </source>
</reference>
<dbReference type="Gene3D" id="3.90.76.10">
    <property type="entry name" value="Dipeptide-binding Protein, Domain 1"/>
    <property type="match status" value="1"/>
</dbReference>
<feature type="domain" description="Solute-binding protein family 5" evidence="6">
    <location>
        <begin position="74"/>
        <end position="445"/>
    </location>
</feature>
<evidence type="ECO:0000256" key="3">
    <source>
        <dbReference type="ARBA" id="ARBA00022448"/>
    </source>
</evidence>
<proteinExistence type="inferred from homology"/>
<evidence type="ECO:0000256" key="4">
    <source>
        <dbReference type="ARBA" id="ARBA00022729"/>
    </source>
</evidence>
<dbReference type="Pfam" id="PF00496">
    <property type="entry name" value="SBP_bac_5"/>
    <property type="match status" value="1"/>
</dbReference>
<comment type="similarity">
    <text evidence="2">Belongs to the bacterial solute-binding protein 5 family.</text>
</comment>
<dbReference type="Proteomes" id="UP000766336">
    <property type="component" value="Unassembled WGS sequence"/>
</dbReference>
<evidence type="ECO:0000256" key="1">
    <source>
        <dbReference type="ARBA" id="ARBA00004418"/>
    </source>
</evidence>
<keyword evidence="4 5" id="KW-0732">Signal</keyword>
<evidence type="ECO:0000313" key="7">
    <source>
        <dbReference type="EMBL" id="MBS7811012.1"/>
    </source>
</evidence>
<accession>A0ABS5QDK4</accession>
<keyword evidence="3" id="KW-0813">Transport</keyword>
<dbReference type="Gene3D" id="3.40.190.10">
    <property type="entry name" value="Periplasmic binding protein-like II"/>
    <property type="match status" value="1"/>
</dbReference>
<dbReference type="RefSeq" id="WP_213669588.1">
    <property type="nucleotide sequence ID" value="NZ_JAHCDA010000001.1"/>
</dbReference>
<comment type="subcellular location">
    <subcellularLocation>
        <location evidence="1">Periplasm</location>
    </subcellularLocation>
</comment>
<dbReference type="EMBL" id="JAHCDA010000001">
    <property type="protein sequence ID" value="MBS7811012.1"/>
    <property type="molecule type" value="Genomic_DNA"/>
</dbReference>
<dbReference type="PANTHER" id="PTHR30290:SF9">
    <property type="entry name" value="OLIGOPEPTIDE-BINDING PROTEIN APPA"/>
    <property type="match status" value="1"/>
</dbReference>
<gene>
    <name evidence="7" type="ORF">KHU32_08685</name>
</gene>
<dbReference type="Gene3D" id="3.10.105.10">
    <property type="entry name" value="Dipeptide-binding Protein, Domain 3"/>
    <property type="match status" value="1"/>
</dbReference>
<evidence type="ECO:0000313" key="8">
    <source>
        <dbReference type="Proteomes" id="UP000766336"/>
    </source>
</evidence>
<dbReference type="InterPro" id="IPR030678">
    <property type="entry name" value="Peptide/Ni-bd"/>
</dbReference>
<organism evidence="7 8">
    <name type="scientific">Roseococcus pinisoli</name>
    <dbReference type="NCBI Taxonomy" id="2835040"/>
    <lineage>
        <taxon>Bacteria</taxon>
        <taxon>Pseudomonadati</taxon>
        <taxon>Pseudomonadota</taxon>
        <taxon>Alphaproteobacteria</taxon>
        <taxon>Acetobacterales</taxon>
        <taxon>Roseomonadaceae</taxon>
        <taxon>Roseococcus</taxon>
    </lineage>
</organism>
<evidence type="ECO:0000259" key="6">
    <source>
        <dbReference type="Pfam" id="PF00496"/>
    </source>
</evidence>
<feature type="signal peptide" evidence="5">
    <location>
        <begin position="1"/>
        <end position="30"/>
    </location>
</feature>
<sequence length="532" mass="58352">MRHLLSSRGHRARLAAALLGLALAPAATMAQTLTVGLATPVNSADPHFSNTTSNFALTHHIFDTLVDRDTQARLTPALAESWTAVEDTIWEFRLRPNVTWHDGQPLTGDDIAFTISRVPNVQGSPGGFGGAVRAITRVEVVDARTVRFHTARPSPLLPNDLASVQIISRHVGTDANPPDYNSGRAAIGTGPYRFVSYRPGEGAVFERNDAWWGPAQPWSRVNFRFMANDGSRSAAVLAGDVDVIDQVPSADLPRLRRDPRLTISEITGVRLIYLQPDFSRQGGDVPGVTDNNGQRLASNPFQDVRVRRALSIAIDRRALAERVMQGTAVPTGQWLPEGSFSYNPEVGVPAFDPTEARRLLAEAGFPQGFRLTLSTPNDRYPGDAATAQAVAQFWTRVGVRTEIESLPWATYLSRGPRQDFGFRLGGWGSSTGEASYLLRNVVGTFNRERGWGSPNFSRYSNPQLDALTERAVTTIDDAQREALLRQAVKVETDDLGIVPLFLLRNAWAVRRGLQYEARADEQTLATAVRRAP</sequence>
<comment type="caution">
    <text evidence="7">The sequence shown here is derived from an EMBL/GenBank/DDBJ whole genome shotgun (WGS) entry which is preliminary data.</text>
</comment>
<name>A0ABS5QDK4_9PROT</name>
<dbReference type="InterPro" id="IPR000914">
    <property type="entry name" value="SBP_5_dom"/>
</dbReference>
<feature type="chain" id="PRO_5046582316" evidence="5">
    <location>
        <begin position="31"/>
        <end position="532"/>
    </location>
</feature>
<keyword evidence="8" id="KW-1185">Reference proteome</keyword>
<evidence type="ECO:0000256" key="5">
    <source>
        <dbReference type="SAM" id="SignalP"/>
    </source>
</evidence>
<dbReference type="PIRSF" id="PIRSF002741">
    <property type="entry name" value="MppA"/>
    <property type="match status" value="1"/>
</dbReference>
<evidence type="ECO:0000256" key="2">
    <source>
        <dbReference type="ARBA" id="ARBA00005695"/>
    </source>
</evidence>
<dbReference type="CDD" id="cd08498">
    <property type="entry name" value="PBP2_NikA_DppA_OppA_like_2"/>
    <property type="match status" value="1"/>
</dbReference>
<protein>
    <submittedName>
        <fullName evidence="7">ABC transporter substrate-binding protein</fullName>
    </submittedName>
</protein>
<dbReference type="PANTHER" id="PTHR30290">
    <property type="entry name" value="PERIPLASMIC BINDING COMPONENT OF ABC TRANSPORTER"/>
    <property type="match status" value="1"/>
</dbReference>
<dbReference type="SUPFAM" id="SSF53850">
    <property type="entry name" value="Periplasmic binding protein-like II"/>
    <property type="match status" value="1"/>
</dbReference>
<dbReference type="InterPro" id="IPR039424">
    <property type="entry name" value="SBP_5"/>
</dbReference>